<accession>A0A3B0UHP3</accession>
<evidence type="ECO:0000313" key="1">
    <source>
        <dbReference type="EMBL" id="VAW30128.1"/>
    </source>
</evidence>
<dbReference type="SUPFAM" id="SSF52540">
    <property type="entry name" value="P-loop containing nucleoside triphosphate hydrolases"/>
    <property type="match status" value="1"/>
</dbReference>
<dbReference type="EMBL" id="UOEU01000028">
    <property type="protein sequence ID" value="VAW30128.1"/>
    <property type="molecule type" value="Genomic_DNA"/>
</dbReference>
<sequence length="46" mass="5200">MNVIELKNLRKQYGSTVAVDDISFNVQKGEIFCIVGPQRRGKNDDC</sequence>
<organism evidence="1">
    <name type="scientific">hydrothermal vent metagenome</name>
    <dbReference type="NCBI Taxonomy" id="652676"/>
    <lineage>
        <taxon>unclassified sequences</taxon>
        <taxon>metagenomes</taxon>
        <taxon>ecological metagenomes</taxon>
    </lineage>
</organism>
<protein>
    <submittedName>
        <fullName evidence="1">Uncharacterized protein</fullName>
    </submittedName>
</protein>
<name>A0A3B0UHP3_9ZZZZ</name>
<dbReference type="InterPro" id="IPR027417">
    <property type="entry name" value="P-loop_NTPase"/>
</dbReference>
<proteinExistence type="predicted"/>
<gene>
    <name evidence="1" type="ORF">MNBD_CHLOROFLEXI01-3543</name>
</gene>
<reference evidence="1" key="1">
    <citation type="submission" date="2018-06" db="EMBL/GenBank/DDBJ databases">
        <authorList>
            <person name="Zhirakovskaya E."/>
        </authorList>
    </citation>
    <scope>NUCLEOTIDE SEQUENCE</scope>
</reference>
<dbReference type="Gene3D" id="3.40.50.300">
    <property type="entry name" value="P-loop containing nucleotide triphosphate hydrolases"/>
    <property type="match status" value="1"/>
</dbReference>
<dbReference type="AlphaFoldDB" id="A0A3B0UHP3"/>